<evidence type="ECO:0000256" key="5">
    <source>
        <dbReference type="ARBA" id="ARBA00022692"/>
    </source>
</evidence>
<dbReference type="EMBL" id="KK583210">
    <property type="protein sequence ID" value="KDO28610.1"/>
    <property type="molecule type" value="Genomic_DNA"/>
</dbReference>
<keyword evidence="4" id="KW-1003">Cell membrane</keyword>
<protein>
    <recommendedName>
        <fullName evidence="10">EamA domain-containing protein</fullName>
    </recommendedName>
</protein>
<feature type="transmembrane region" description="Helical" evidence="9">
    <location>
        <begin position="244"/>
        <end position="265"/>
    </location>
</feature>
<comment type="subcellular location">
    <subcellularLocation>
        <location evidence="1">Cell membrane</location>
        <topology evidence="1">Multi-pass membrane protein</topology>
    </subcellularLocation>
</comment>
<feature type="transmembrane region" description="Helical" evidence="9">
    <location>
        <begin position="80"/>
        <end position="97"/>
    </location>
</feature>
<dbReference type="OrthoDB" id="64403at2759"/>
<name>A0A067CHE6_SAPPC</name>
<dbReference type="InterPro" id="IPR000620">
    <property type="entry name" value="EamA_dom"/>
</dbReference>
<dbReference type="GeneID" id="24128814"/>
<evidence type="ECO:0000256" key="7">
    <source>
        <dbReference type="ARBA" id="ARBA00023136"/>
    </source>
</evidence>
<evidence type="ECO:0000256" key="2">
    <source>
        <dbReference type="ARBA" id="ARBA00007362"/>
    </source>
</evidence>
<feature type="transmembrane region" description="Helical" evidence="9">
    <location>
        <begin position="150"/>
        <end position="170"/>
    </location>
</feature>
<feature type="transmembrane region" description="Helical" evidence="9">
    <location>
        <begin position="48"/>
        <end position="68"/>
    </location>
</feature>
<feature type="transmembrane region" description="Helical" evidence="9">
    <location>
        <begin position="128"/>
        <end position="143"/>
    </location>
</feature>
<keyword evidence="5 9" id="KW-0812">Transmembrane</keyword>
<evidence type="ECO:0000256" key="1">
    <source>
        <dbReference type="ARBA" id="ARBA00004651"/>
    </source>
</evidence>
<feature type="transmembrane region" description="Helical" evidence="9">
    <location>
        <begin position="104"/>
        <end position="122"/>
    </location>
</feature>
<accession>A0A067CHE6</accession>
<dbReference type="VEuPathDB" id="FungiDB:SPRG_06466"/>
<feature type="transmembrane region" description="Helical" evidence="9">
    <location>
        <begin position="190"/>
        <end position="210"/>
    </location>
</feature>
<dbReference type="InterPro" id="IPR037185">
    <property type="entry name" value="EmrE-like"/>
</dbReference>
<dbReference type="SUPFAM" id="SSF103481">
    <property type="entry name" value="Multidrug resistance efflux transporter EmrE"/>
    <property type="match status" value="2"/>
</dbReference>
<dbReference type="Gene3D" id="1.10.3730.20">
    <property type="match status" value="1"/>
</dbReference>
<dbReference type="RefSeq" id="XP_012200673.1">
    <property type="nucleotide sequence ID" value="XM_012345283.1"/>
</dbReference>
<dbReference type="PANTHER" id="PTHR22911:SF137">
    <property type="entry name" value="SOLUTE CARRIER FAMILY 35 MEMBER G2-RELATED"/>
    <property type="match status" value="1"/>
</dbReference>
<dbReference type="InterPro" id="IPR004626">
    <property type="entry name" value="RarD"/>
</dbReference>
<organism evidence="11 12">
    <name type="scientific">Saprolegnia parasitica (strain CBS 223.65)</name>
    <dbReference type="NCBI Taxonomy" id="695850"/>
    <lineage>
        <taxon>Eukaryota</taxon>
        <taxon>Sar</taxon>
        <taxon>Stramenopiles</taxon>
        <taxon>Oomycota</taxon>
        <taxon>Saprolegniomycetes</taxon>
        <taxon>Saprolegniales</taxon>
        <taxon>Saprolegniaceae</taxon>
        <taxon>Saprolegnia</taxon>
    </lineage>
</organism>
<keyword evidence="3" id="KW-0813">Transport</keyword>
<keyword evidence="7 9" id="KW-0472">Membrane</keyword>
<comment type="similarity">
    <text evidence="2">Belongs to the EamA transporter family.</text>
</comment>
<dbReference type="NCBIfam" id="TIGR00688">
    <property type="entry name" value="rarD"/>
    <property type="match status" value="1"/>
</dbReference>
<feature type="region of interest" description="Disordered" evidence="8">
    <location>
        <begin position="284"/>
        <end position="303"/>
    </location>
</feature>
<gene>
    <name evidence="11" type="ORF">SPRG_06466</name>
</gene>
<evidence type="ECO:0000313" key="11">
    <source>
        <dbReference type="EMBL" id="KDO28610.1"/>
    </source>
</evidence>
<evidence type="ECO:0000256" key="3">
    <source>
        <dbReference type="ARBA" id="ARBA00022448"/>
    </source>
</evidence>
<sequence>MYWKQLDAVPAIQLALHRIAWSFLILLFILAVKGDFKAFRAAARGWRVFAIYTIASVAILCNWVMYIWAVNAGYVLETSLGYFITPLVNVLVGVLVFKEKLRLWQWLAMGFAFSGVLVIAIAYATFPWIALTLGCTFSIYSVAKKQAPLSALHGLTVETGILFVPAVIYLSVAEAMGNGGFLHVSTTANLMLVGAGVVTVIPMVLFASAAQRIPLSLLGVLHYIGPSLMFVLGIAVYHEAFSTAKLIGFILVWTGLAVYTVEGLVHQRGTKRAHVLSPVVQTTEEISSTKDEPTIDATPFTRV</sequence>
<dbReference type="OMA" id="FWLFMWA"/>
<dbReference type="GO" id="GO:0005886">
    <property type="term" value="C:plasma membrane"/>
    <property type="evidence" value="ECO:0007669"/>
    <property type="project" value="UniProtKB-SubCell"/>
</dbReference>
<evidence type="ECO:0000256" key="4">
    <source>
        <dbReference type="ARBA" id="ARBA00022475"/>
    </source>
</evidence>
<dbReference type="Proteomes" id="UP000030745">
    <property type="component" value="Unassembled WGS sequence"/>
</dbReference>
<feature type="transmembrane region" description="Helical" evidence="9">
    <location>
        <begin position="15"/>
        <end position="36"/>
    </location>
</feature>
<keyword evidence="6 9" id="KW-1133">Transmembrane helix</keyword>
<dbReference type="PANTHER" id="PTHR22911">
    <property type="entry name" value="ACYL-MALONYL CONDENSING ENZYME-RELATED"/>
    <property type="match status" value="1"/>
</dbReference>
<keyword evidence="12" id="KW-1185">Reference proteome</keyword>
<dbReference type="AlphaFoldDB" id="A0A067CHE6"/>
<evidence type="ECO:0000313" key="12">
    <source>
        <dbReference type="Proteomes" id="UP000030745"/>
    </source>
</evidence>
<dbReference type="KEGG" id="spar:SPRG_06466"/>
<dbReference type="Pfam" id="PF00892">
    <property type="entry name" value="EamA"/>
    <property type="match status" value="1"/>
</dbReference>
<feature type="domain" description="EamA" evidence="10">
    <location>
        <begin position="6"/>
        <end position="120"/>
    </location>
</feature>
<evidence type="ECO:0000259" key="10">
    <source>
        <dbReference type="Pfam" id="PF00892"/>
    </source>
</evidence>
<evidence type="ECO:0000256" key="6">
    <source>
        <dbReference type="ARBA" id="ARBA00022989"/>
    </source>
</evidence>
<evidence type="ECO:0000256" key="9">
    <source>
        <dbReference type="SAM" id="Phobius"/>
    </source>
</evidence>
<feature type="transmembrane region" description="Helical" evidence="9">
    <location>
        <begin position="217"/>
        <end position="238"/>
    </location>
</feature>
<reference evidence="11 12" key="1">
    <citation type="journal article" date="2013" name="PLoS Genet.">
        <title>Distinctive expansion of potential virulence genes in the genome of the oomycete fish pathogen Saprolegnia parasitica.</title>
        <authorList>
            <person name="Jiang R.H."/>
            <person name="de Bruijn I."/>
            <person name="Haas B.J."/>
            <person name="Belmonte R."/>
            <person name="Lobach L."/>
            <person name="Christie J."/>
            <person name="van den Ackerveken G."/>
            <person name="Bottin A."/>
            <person name="Bulone V."/>
            <person name="Diaz-Moreno S.M."/>
            <person name="Dumas B."/>
            <person name="Fan L."/>
            <person name="Gaulin E."/>
            <person name="Govers F."/>
            <person name="Grenville-Briggs L.J."/>
            <person name="Horner N.R."/>
            <person name="Levin J.Z."/>
            <person name="Mammella M."/>
            <person name="Meijer H.J."/>
            <person name="Morris P."/>
            <person name="Nusbaum C."/>
            <person name="Oome S."/>
            <person name="Phillips A.J."/>
            <person name="van Rooyen D."/>
            <person name="Rzeszutek E."/>
            <person name="Saraiva M."/>
            <person name="Secombes C.J."/>
            <person name="Seidl M.F."/>
            <person name="Snel B."/>
            <person name="Stassen J.H."/>
            <person name="Sykes S."/>
            <person name="Tripathy S."/>
            <person name="van den Berg H."/>
            <person name="Vega-Arreguin J.C."/>
            <person name="Wawra S."/>
            <person name="Young S.K."/>
            <person name="Zeng Q."/>
            <person name="Dieguez-Uribeondo J."/>
            <person name="Russ C."/>
            <person name="Tyler B.M."/>
            <person name="van West P."/>
        </authorList>
    </citation>
    <scope>NUCLEOTIDE SEQUENCE [LARGE SCALE GENOMIC DNA]</scope>
    <source>
        <strain evidence="11 12">CBS 223.65</strain>
    </source>
</reference>
<evidence type="ECO:0000256" key="8">
    <source>
        <dbReference type="SAM" id="MobiDB-lite"/>
    </source>
</evidence>
<proteinExistence type="inferred from homology"/>